<evidence type="ECO:0000313" key="5">
    <source>
        <dbReference type="EMBL" id="KOB65077.1"/>
    </source>
</evidence>
<evidence type="ECO:0000259" key="4">
    <source>
        <dbReference type="Pfam" id="PF04500"/>
    </source>
</evidence>
<organism evidence="5 6">
    <name type="scientific">Operophtera brumata</name>
    <name type="common">Winter moth</name>
    <name type="synonym">Phalaena brumata</name>
    <dbReference type="NCBI Taxonomy" id="104452"/>
    <lineage>
        <taxon>Eukaryota</taxon>
        <taxon>Metazoa</taxon>
        <taxon>Ecdysozoa</taxon>
        <taxon>Arthropoda</taxon>
        <taxon>Hexapoda</taxon>
        <taxon>Insecta</taxon>
        <taxon>Pterygota</taxon>
        <taxon>Neoptera</taxon>
        <taxon>Endopterygota</taxon>
        <taxon>Lepidoptera</taxon>
        <taxon>Glossata</taxon>
        <taxon>Ditrysia</taxon>
        <taxon>Geometroidea</taxon>
        <taxon>Geometridae</taxon>
        <taxon>Larentiinae</taxon>
        <taxon>Operophtera</taxon>
    </lineage>
</organism>
<dbReference type="InterPro" id="IPR007588">
    <property type="entry name" value="Znf_FLYWCH"/>
</dbReference>
<sequence>MRDLILFSEITMTTSQKGRHLLLVSGYRFSKQQVCGKKIHWKCSTHQQHGCRAVIHTLEDMTVIKCNNVHNH</sequence>
<evidence type="ECO:0000256" key="1">
    <source>
        <dbReference type="ARBA" id="ARBA00022723"/>
    </source>
</evidence>
<dbReference type="Pfam" id="PF04500">
    <property type="entry name" value="FLYWCH"/>
    <property type="match status" value="1"/>
</dbReference>
<keyword evidence="2" id="KW-0863">Zinc-finger</keyword>
<protein>
    <submittedName>
        <fullName evidence="5">Modifier of mdg4</fullName>
    </submittedName>
</protein>
<gene>
    <name evidence="5" type="ORF">OBRU01_23264</name>
</gene>
<name>A0A0L7KP56_OPEBR</name>
<keyword evidence="3" id="KW-0862">Zinc</keyword>
<proteinExistence type="predicted"/>
<evidence type="ECO:0000313" key="6">
    <source>
        <dbReference type="Proteomes" id="UP000037510"/>
    </source>
</evidence>
<feature type="domain" description="FLYWCH-type" evidence="4">
    <location>
        <begin position="13"/>
        <end position="72"/>
    </location>
</feature>
<dbReference type="Gene3D" id="2.20.25.240">
    <property type="match status" value="1"/>
</dbReference>
<dbReference type="AlphaFoldDB" id="A0A0L7KP56"/>
<evidence type="ECO:0000256" key="2">
    <source>
        <dbReference type="ARBA" id="ARBA00022771"/>
    </source>
</evidence>
<comment type="caution">
    <text evidence="5">The sequence shown here is derived from an EMBL/GenBank/DDBJ whole genome shotgun (WGS) entry which is preliminary data.</text>
</comment>
<reference evidence="5 6" key="1">
    <citation type="journal article" date="2015" name="Genome Biol. Evol.">
        <title>The genome of winter moth (Operophtera brumata) provides a genomic perspective on sexual dimorphism and phenology.</title>
        <authorList>
            <person name="Derks M.F."/>
            <person name="Smit S."/>
            <person name="Salis L."/>
            <person name="Schijlen E."/>
            <person name="Bossers A."/>
            <person name="Mateman C."/>
            <person name="Pijl A.S."/>
            <person name="de Ridder D."/>
            <person name="Groenen M.A."/>
            <person name="Visser M.E."/>
            <person name="Megens H.J."/>
        </authorList>
    </citation>
    <scope>NUCLEOTIDE SEQUENCE [LARGE SCALE GENOMIC DNA]</scope>
    <source>
        <strain evidence="5">WM2013NL</strain>
        <tissue evidence="5">Head and thorax</tissue>
    </source>
</reference>
<dbReference type="EMBL" id="JTDY01007615">
    <property type="protein sequence ID" value="KOB65077.1"/>
    <property type="molecule type" value="Genomic_DNA"/>
</dbReference>
<dbReference type="Proteomes" id="UP000037510">
    <property type="component" value="Unassembled WGS sequence"/>
</dbReference>
<keyword evidence="1" id="KW-0479">Metal-binding</keyword>
<accession>A0A0L7KP56</accession>
<evidence type="ECO:0000256" key="3">
    <source>
        <dbReference type="ARBA" id="ARBA00022833"/>
    </source>
</evidence>
<keyword evidence="6" id="KW-1185">Reference proteome</keyword>
<dbReference type="GO" id="GO:0008270">
    <property type="term" value="F:zinc ion binding"/>
    <property type="evidence" value="ECO:0007669"/>
    <property type="project" value="UniProtKB-KW"/>
</dbReference>